<protein>
    <submittedName>
        <fullName evidence="2">Uncharacterized protein</fullName>
    </submittedName>
</protein>
<feature type="compositionally biased region" description="Basic and acidic residues" evidence="1">
    <location>
        <begin position="51"/>
        <end position="66"/>
    </location>
</feature>
<name>A0A2P8FT26_9BACT</name>
<sequence>MENNQANEKPANKQQDEALHKEHINKQGKKENTNDIYLEPEENNTLQTPEEFAKDKGKILGEEEEK</sequence>
<dbReference type="RefSeq" id="WP_106604815.1">
    <property type="nucleotide sequence ID" value="NZ_PYGK01000014.1"/>
</dbReference>
<evidence type="ECO:0000313" key="3">
    <source>
        <dbReference type="Proteomes" id="UP000240978"/>
    </source>
</evidence>
<dbReference type="AlphaFoldDB" id="A0A2P8FT26"/>
<accession>A0A2P8FT26</accession>
<reference evidence="2 3" key="1">
    <citation type="submission" date="2018-03" db="EMBL/GenBank/DDBJ databases">
        <title>Genomic Encyclopedia of Archaeal and Bacterial Type Strains, Phase II (KMG-II): from individual species to whole genera.</title>
        <authorList>
            <person name="Goeker M."/>
        </authorList>
    </citation>
    <scope>NUCLEOTIDE SEQUENCE [LARGE SCALE GENOMIC DNA]</scope>
    <source>
        <strain evidence="2 3">DSM 18107</strain>
    </source>
</reference>
<evidence type="ECO:0000256" key="1">
    <source>
        <dbReference type="SAM" id="MobiDB-lite"/>
    </source>
</evidence>
<organism evidence="2 3">
    <name type="scientific">Chitinophaga ginsengisoli</name>
    <dbReference type="NCBI Taxonomy" id="363837"/>
    <lineage>
        <taxon>Bacteria</taxon>
        <taxon>Pseudomonadati</taxon>
        <taxon>Bacteroidota</taxon>
        <taxon>Chitinophagia</taxon>
        <taxon>Chitinophagales</taxon>
        <taxon>Chitinophagaceae</taxon>
        <taxon>Chitinophaga</taxon>
    </lineage>
</organism>
<feature type="compositionally biased region" description="Basic and acidic residues" evidence="1">
    <location>
        <begin position="10"/>
        <end position="33"/>
    </location>
</feature>
<gene>
    <name evidence="2" type="ORF">CLV42_11427</name>
</gene>
<keyword evidence="3" id="KW-1185">Reference proteome</keyword>
<dbReference type="OrthoDB" id="677278at2"/>
<comment type="caution">
    <text evidence="2">The sequence shown here is derived from an EMBL/GenBank/DDBJ whole genome shotgun (WGS) entry which is preliminary data.</text>
</comment>
<proteinExistence type="predicted"/>
<dbReference type="Proteomes" id="UP000240978">
    <property type="component" value="Unassembled WGS sequence"/>
</dbReference>
<dbReference type="EMBL" id="PYGK01000014">
    <property type="protein sequence ID" value="PSL24878.1"/>
    <property type="molecule type" value="Genomic_DNA"/>
</dbReference>
<feature type="region of interest" description="Disordered" evidence="1">
    <location>
        <begin position="1"/>
        <end position="66"/>
    </location>
</feature>
<evidence type="ECO:0000313" key="2">
    <source>
        <dbReference type="EMBL" id="PSL24878.1"/>
    </source>
</evidence>